<sequence length="210" mass="25058">MNEPTKHVFENFKLLKKDMEENKWIIEAFTFVYKKNDYIVLTKLYIKNEEKPEFSLMKVEFLRAENISISLTLPVNVNGFITTDIKSLRDFFKIEYAQNMKDLLTQFNQFFSNFIPTKINPNKPNSLIDAMVVSLSKNDSEDPYKIYCFTVKRNPNSQNRTPFNDNKSRLLRPKLYDKFKDETTISFCYSLNKVDERSDEYIIKKFGERR</sequence>
<comment type="caution">
    <text evidence="1">The sequence shown here is derived from an EMBL/GenBank/DDBJ whole genome shotgun (WGS) entry which is preliminary data.</text>
</comment>
<name>A0A2W5EYQ6_9SPHI</name>
<accession>A0A2W5EYQ6</accession>
<proteinExistence type="predicted"/>
<gene>
    <name evidence="1" type="ORF">DI598_10080</name>
</gene>
<protein>
    <submittedName>
        <fullName evidence="1">Uncharacterized protein</fullName>
    </submittedName>
</protein>
<dbReference type="AlphaFoldDB" id="A0A2W5EYQ6"/>
<dbReference type="Proteomes" id="UP000249645">
    <property type="component" value="Unassembled WGS sequence"/>
</dbReference>
<dbReference type="InterPro" id="IPR046100">
    <property type="entry name" value="DUF6037"/>
</dbReference>
<dbReference type="Pfam" id="PF19503">
    <property type="entry name" value="DUF6037"/>
    <property type="match status" value="1"/>
</dbReference>
<evidence type="ECO:0000313" key="2">
    <source>
        <dbReference type="Proteomes" id="UP000249645"/>
    </source>
</evidence>
<reference evidence="1 2" key="1">
    <citation type="submission" date="2017-11" db="EMBL/GenBank/DDBJ databases">
        <title>Infants hospitalized years apart are colonized by the same room-sourced microbial strains.</title>
        <authorList>
            <person name="Brooks B."/>
            <person name="Olm M.R."/>
            <person name="Firek B.A."/>
            <person name="Baker R."/>
            <person name="Thomas B.C."/>
            <person name="Morowitz M.J."/>
            <person name="Banfield J.F."/>
        </authorList>
    </citation>
    <scope>NUCLEOTIDE SEQUENCE [LARGE SCALE GENOMIC DNA]</scope>
    <source>
        <strain evidence="1">S2_009_000_R2_76</strain>
    </source>
</reference>
<evidence type="ECO:0000313" key="1">
    <source>
        <dbReference type="EMBL" id="PZP48328.1"/>
    </source>
</evidence>
<dbReference type="EMBL" id="QFOI01000165">
    <property type="protein sequence ID" value="PZP48328.1"/>
    <property type="molecule type" value="Genomic_DNA"/>
</dbReference>
<organism evidence="1 2">
    <name type="scientific">Pseudopedobacter saltans</name>
    <dbReference type="NCBI Taxonomy" id="151895"/>
    <lineage>
        <taxon>Bacteria</taxon>
        <taxon>Pseudomonadati</taxon>
        <taxon>Bacteroidota</taxon>
        <taxon>Sphingobacteriia</taxon>
        <taxon>Sphingobacteriales</taxon>
        <taxon>Sphingobacteriaceae</taxon>
        <taxon>Pseudopedobacter</taxon>
    </lineage>
</organism>